<dbReference type="Pfam" id="PF12937">
    <property type="entry name" value="F-box-like"/>
    <property type="match status" value="1"/>
</dbReference>
<proteinExistence type="predicted"/>
<dbReference type="EMBL" id="LFYR01001565">
    <property type="protein sequence ID" value="KMZ60813.1"/>
    <property type="molecule type" value="Genomic_DNA"/>
</dbReference>
<dbReference type="Proteomes" id="UP000036987">
    <property type="component" value="Unassembled WGS sequence"/>
</dbReference>
<dbReference type="InterPro" id="IPR015943">
    <property type="entry name" value="WD40/YVTN_repeat-like_dom_sf"/>
</dbReference>
<dbReference type="AlphaFoldDB" id="A0A0K9NVZ0"/>
<reference evidence="5" key="1">
    <citation type="journal article" date="2016" name="Nature">
        <title>The genome of the seagrass Zostera marina reveals angiosperm adaptation to the sea.</title>
        <authorList>
            <person name="Olsen J.L."/>
            <person name="Rouze P."/>
            <person name="Verhelst B."/>
            <person name="Lin Y.-C."/>
            <person name="Bayer T."/>
            <person name="Collen J."/>
            <person name="Dattolo E."/>
            <person name="De Paoli E."/>
            <person name="Dittami S."/>
            <person name="Maumus F."/>
            <person name="Michel G."/>
            <person name="Kersting A."/>
            <person name="Lauritano C."/>
            <person name="Lohaus R."/>
            <person name="Toepel M."/>
            <person name="Tonon T."/>
            <person name="Vanneste K."/>
            <person name="Amirebrahimi M."/>
            <person name="Brakel J."/>
            <person name="Bostroem C."/>
            <person name="Chovatia M."/>
            <person name="Grimwood J."/>
            <person name="Jenkins J.W."/>
            <person name="Jueterbock A."/>
            <person name="Mraz A."/>
            <person name="Stam W.T."/>
            <person name="Tice H."/>
            <person name="Bornberg-Bauer E."/>
            <person name="Green P.J."/>
            <person name="Pearson G.A."/>
            <person name="Procaccini G."/>
            <person name="Duarte C.M."/>
            <person name="Schmutz J."/>
            <person name="Reusch T.B.H."/>
            <person name="Van de Peer Y."/>
        </authorList>
    </citation>
    <scope>NUCLEOTIDE SEQUENCE [LARGE SCALE GENOMIC DNA]</scope>
    <source>
        <strain evidence="5">cv. Finnish</strain>
    </source>
</reference>
<feature type="domain" description="F-box" evidence="3">
    <location>
        <begin position="33"/>
        <end position="67"/>
    </location>
</feature>
<dbReference type="SUPFAM" id="SSF81383">
    <property type="entry name" value="F-box domain"/>
    <property type="match status" value="1"/>
</dbReference>
<evidence type="ECO:0000256" key="2">
    <source>
        <dbReference type="ARBA" id="ARBA00022737"/>
    </source>
</evidence>
<evidence type="ECO:0000313" key="5">
    <source>
        <dbReference type="Proteomes" id="UP000036987"/>
    </source>
</evidence>
<comment type="caution">
    <text evidence="4">The sequence shown here is derived from an EMBL/GenBank/DDBJ whole genome shotgun (WGS) entry which is preliminary data.</text>
</comment>
<dbReference type="InterPro" id="IPR036322">
    <property type="entry name" value="WD40_repeat_dom_sf"/>
</dbReference>
<evidence type="ECO:0000256" key="1">
    <source>
        <dbReference type="ARBA" id="ARBA00022574"/>
    </source>
</evidence>
<dbReference type="OrthoDB" id="538223at2759"/>
<dbReference type="OMA" id="VIYSMHH"/>
<gene>
    <name evidence="4" type="ORF">ZOSMA_56G00440</name>
</gene>
<dbReference type="SUPFAM" id="SSF50978">
    <property type="entry name" value="WD40 repeat-like"/>
    <property type="match status" value="1"/>
</dbReference>
<dbReference type="PANTHER" id="PTHR44436">
    <property type="entry name" value="F-BOX/WD REPEAT-CONTAINING PROTEIN 2"/>
    <property type="match status" value="1"/>
</dbReference>
<dbReference type="Gene3D" id="1.20.1280.50">
    <property type="match status" value="1"/>
</dbReference>
<dbReference type="InterPro" id="IPR042627">
    <property type="entry name" value="FBXW2"/>
</dbReference>
<evidence type="ECO:0000313" key="4">
    <source>
        <dbReference type="EMBL" id="KMZ60813.1"/>
    </source>
</evidence>
<keyword evidence="2" id="KW-0677">Repeat</keyword>
<dbReference type="InterPro" id="IPR001680">
    <property type="entry name" value="WD40_rpt"/>
</dbReference>
<dbReference type="Gene3D" id="2.130.10.10">
    <property type="entry name" value="YVTN repeat-like/Quinoprotein amine dehydrogenase"/>
    <property type="match status" value="2"/>
</dbReference>
<protein>
    <submittedName>
        <fullName evidence="4">F-box/WD-40 repeat-containing protein</fullName>
    </submittedName>
</protein>
<organism evidence="4 5">
    <name type="scientific">Zostera marina</name>
    <name type="common">Eelgrass</name>
    <dbReference type="NCBI Taxonomy" id="29655"/>
    <lineage>
        <taxon>Eukaryota</taxon>
        <taxon>Viridiplantae</taxon>
        <taxon>Streptophyta</taxon>
        <taxon>Embryophyta</taxon>
        <taxon>Tracheophyta</taxon>
        <taxon>Spermatophyta</taxon>
        <taxon>Magnoliopsida</taxon>
        <taxon>Liliopsida</taxon>
        <taxon>Zosteraceae</taxon>
        <taxon>Zostera</taxon>
    </lineage>
</organism>
<dbReference type="STRING" id="29655.A0A0K9NVZ0"/>
<dbReference type="InterPro" id="IPR036047">
    <property type="entry name" value="F-box-like_dom_sf"/>
</dbReference>
<sequence length="426" mass="47455">MDFAGGKNRSNLRSQKGCKGRSVYSISTDNFCTIFALLDYFELARCTVVCKLWYDVINKSTLMSDLYHKKYLIKHGSSDKPISSKISMKIFLEKLAIDEHISALTGSSEIHQWSAHNARISQCRMKRGLIATGVGDKMVKLWSAESYKCLDEYSVPDVVSLIDFDFDESKIVGLIGNRLCIWRRNGKIILFKSDIATTLRVLCMRYLDPEAVMGCEDGRARIYDMYSGRCSRIIKVHDGPISCLALDEQLVFSGSTSGRIALTDVSTGERVASLSSSFSPLGITNLCYSPRSHMVFAGSTPGYSHCWDLRTLRPVWETRSSSNIIYSIGHLSADNRTLAVGGIDGVLRILDQNTGEIISRIISTSSSSSSSSLNVQKRKTLLLPMDTRIDSLPKNTRPSISCLAIGTKKMVTVHDDKYVRLWKFGI</sequence>
<dbReference type="SMART" id="SM00320">
    <property type="entry name" value="WD40"/>
    <property type="match status" value="6"/>
</dbReference>
<evidence type="ECO:0000259" key="3">
    <source>
        <dbReference type="Pfam" id="PF12937"/>
    </source>
</evidence>
<accession>A0A0K9NVZ0</accession>
<keyword evidence="5" id="KW-1185">Reference proteome</keyword>
<keyword evidence="1" id="KW-0853">WD repeat</keyword>
<name>A0A0K9NVZ0_ZOSMR</name>
<dbReference type="PANTHER" id="PTHR44436:SF1">
    <property type="entry name" value="F-BOX_WD REPEAT-CONTAINING PROTEIN 2"/>
    <property type="match status" value="1"/>
</dbReference>
<dbReference type="InterPro" id="IPR001810">
    <property type="entry name" value="F-box_dom"/>
</dbReference>